<evidence type="ECO:0000313" key="11">
    <source>
        <dbReference type="Proteomes" id="UP000198412"/>
    </source>
</evidence>
<evidence type="ECO:0000259" key="9">
    <source>
        <dbReference type="SMART" id="SM00563"/>
    </source>
</evidence>
<sequence>MNLLRYVLAITRLVIFVLVTSTIFVFLLITNIFYKKKEKKIQRGIIYRREIIRILHKILGSRITVYGNEPKISGLIISNHRTYFDGIVILKNILAYPVAKKEVESWPLVGMVAKSTGAIFVKRECKDSRAFTKNKVREILEKGFSILNTPEGTTHIEPKTIAFKPGAFVLAAELGVPVIPIAIDYKNLNDAWVGDDTFVPHFLRCFGKWKTEIKVSYLQPVTSNNVDKLISTSKTSIDNELIRFRNEWNTNNN</sequence>
<keyword evidence="4 8" id="KW-1133">Transmembrane helix</keyword>
<evidence type="ECO:0000256" key="4">
    <source>
        <dbReference type="ARBA" id="ARBA00022989"/>
    </source>
</evidence>
<dbReference type="Pfam" id="PF01553">
    <property type="entry name" value="Acyltransferase"/>
    <property type="match status" value="1"/>
</dbReference>
<proteinExistence type="predicted"/>
<gene>
    <name evidence="10" type="ORF">SAMN04488111_1825</name>
</gene>
<name>A0A238XK17_9FLAO</name>
<evidence type="ECO:0000256" key="7">
    <source>
        <dbReference type="ARBA" id="ARBA00023315"/>
    </source>
</evidence>
<keyword evidence="11" id="KW-1185">Reference proteome</keyword>
<dbReference type="PANTHER" id="PTHR23063:SF52">
    <property type="entry name" value="LYSOPHOSPHATIDYLCHOLINE ACYLTRANSFERASE"/>
    <property type="match status" value="1"/>
</dbReference>
<feature type="transmembrane region" description="Helical" evidence="8">
    <location>
        <begin position="6"/>
        <end position="34"/>
    </location>
</feature>
<organism evidence="10 11">
    <name type="scientific">Lutibacter flavus</name>
    <dbReference type="NCBI Taxonomy" id="691689"/>
    <lineage>
        <taxon>Bacteria</taxon>
        <taxon>Pseudomonadati</taxon>
        <taxon>Bacteroidota</taxon>
        <taxon>Flavobacteriia</taxon>
        <taxon>Flavobacteriales</taxon>
        <taxon>Flavobacteriaceae</taxon>
        <taxon>Lutibacter</taxon>
    </lineage>
</organism>
<evidence type="ECO:0000313" key="10">
    <source>
        <dbReference type="EMBL" id="SNR58309.1"/>
    </source>
</evidence>
<evidence type="ECO:0000256" key="2">
    <source>
        <dbReference type="ARBA" id="ARBA00022679"/>
    </source>
</evidence>
<dbReference type="GO" id="GO:0016746">
    <property type="term" value="F:acyltransferase activity"/>
    <property type="evidence" value="ECO:0007669"/>
    <property type="project" value="UniProtKB-KW"/>
</dbReference>
<dbReference type="RefSeq" id="WP_089378143.1">
    <property type="nucleotide sequence ID" value="NZ_FZNX01000003.1"/>
</dbReference>
<keyword evidence="6 8" id="KW-0472">Membrane</keyword>
<protein>
    <submittedName>
        <fullName evidence="10">Lyso-ornithine lipid acyltransferase</fullName>
    </submittedName>
</protein>
<keyword evidence="7 10" id="KW-0012">Acyltransferase</keyword>
<dbReference type="AlphaFoldDB" id="A0A238XK17"/>
<feature type="domain" description="Phospholipid/glycerol acyltransferase" evidence="9">
    <location>
        <begin position="74"/>
        <end position="186"/>
    </location>
</feature>
<dbReference type="GO" id="GO:0006629">
    <property type="term" value="P:lipid metabolic process"/>
    <property type="evidence" value="ECO:0007669"/>
    <property type="project" value="UniProtKB-KW"/>
</dbReference>
<dbReference type="CDD" id="cd07989">
    <property type="entry name" value="LPLAT_AGPAT-like"/>
    <property type="match status" value="1"/>
</dbReference>
<dbReference type="SMART" id="SM00563">
    <property type="entry name" value="PlsC"/>
    <property type="match status" value="1"/>
</dbReference>
<evidence type="ECO:0000256" key="8">
    <source>
        <dbReference type="SAM" id="Phobius"/>
    </source>
</evidence>
<dbReference type="GO" id="GO:0016020">
    <property type="term" value="C:membrane"/>
    <property type="evidence" value="ECO:0007669"/>
    <property type="project" value="UniProtKB-SubCell"/>
</dbReference>
<evidence type="ECO:0000256" key="1">
    <source>
        <dbReference type="ARBA" id="ARBA00004370"/>
    </source>
</evidence>
<evidence type="ECO:0000256" key="5">
    <source>
        <dbReference type="ARBA" id="ARBA00023098"/>
    </source>
</evidence>
<evidence type="ECO:0000256" key="3">
    <source>
        <dbReference type="ARBA" id="ARBA00022692"/>
    </source>
</evidence>
<evidence type="ECO:0000256" key="6">
    <source>
        <dbReference type="ARBA" id="ARBA00023136"/>
    </source>
</evidence>
<dbReference type="OrthoDB" id="9803035at2"/>
<dbReference type="EMBL" id="FZNX01000003">
    <property type="protein sequence ID" value="SNR58309.1"/>
    <property type="molecule type" value="Genomic_DNA"/>
</dbReference>
<dbReference type="Proteomes" id="UP000198412">
    <property type="component" value="Unassembled WGS sequence"/>
</dbReference>
<dbReference type="PANTHER" id="PTHR23063">
    <property type="entry name" value="PHOSPHOLIPID ACYLTRANSFERASE"/>
    <property type="match status" value="1"/>
</dbReference>
<keyword evidence="3 8" id="KW-0812">Transmembrane</keyword>
<reference evidence="11" key="1">
    <citation type="submission" date="2017-06" db="EMBL/GenBank/DDBJ databases">
        <authorList>
            <person name="Varghese N."/>
            <person name="Submissions S."/>
        </authorList>
    </citation>
    <scope>NUCLEOTIDE SEQUENCE [LARGE SCALE GENOMIC DNA]</scope>
    <source>
        <strain evidence="11">DSM 27993</strain>
    </source>
</reference>
<accession>A0A238XK17</accession>
<keyword evidence="2 10" id="KW-0808">Transferase</keyword>
<comment type="subcellular location">
    <subcellularLocation>
        <location evidence="1">Membrane</location>
    </subcellularLocation>
</comment>
<dbReference type="SUPFAM" id="SSF69593">
    <property type="entry name" value="Glycerol-3-phosphate (1)-acyltransferase"/>
    <property type="match status" value="1"/>
</dbReference>
<dbReference type="InterPro" id="IPR002123">
    <property type="entry name" value="Plipid/glycerol_acylTrfase"/>
</dbReference>
<keyword evidence="5" id="KW-0443">Lipid metabolism</keyword>